<accession>A0A2N0VH10</accession>
<dbReference type="PANTHER" id="PTHR42754:SF1">
    <property type="entry name" value="LIPOPROTEIN"/>
    <property type="match status" value="1"/>
</dbReference>
<proteinExistence type="predicted"/>
<dbReference type="OrthoDB" id="1523346at2"/>
<evidence type="ECO:0000313" key="3">
    <source>
        <dbReference type="EMBL" id="PKD43470.1"/>
    </source>
</evidence>
<gene>
    <name evidence="3" type="ORF">CWD77_07820</name>
</gene>
<dbReference type="InterPro" id="IPR044060">
    <property type="entry name" value="Bacterial_rp_domain"/>
</dbReference>
<keyword evidence="4" id="KW-1185">Reference proteome</keyword>
<evidence type="ECO:0000313" key="4">
    <source>
        <dbReference type="Proteomes" id="UP000233398"/>
    </source>
</evidence>
<sequence length="583" mass="62066">MKNCSILLTFFVLILTSCGTESTPVYTLTTVVNGEGTVTPSSGEFEEGEVVTLTSNSDEGWMFQSWSGDGSGSSTSVSINMDSDKNVVGNFQRKDYPLNITVEGEGTVQERIISQPKSTDYPFETIVELTPIPEEGWGFIEWSGDLNGNEEPIQITVSGEKNVIVKFESKIKTFGGSKSDAGSDIIQTTDDGYILTGNTRSNDGDFSGMNKGSNDIIVMKLSSNGDIQWNNSYGGSESDMGNSIIQTTDGGYVLTGFIGSNDGDFSGMNRGSNDIFVMKLSSNGDIQWNNTFGGSGSEGGQDIIQTTDGGYILTGSTGSNDGDFSDMNRGPNDIFVMKLSSNGDIQWNKTYGGSGNDGGSDIIQIADGRYVLTGYTRSNNGDFSGMNRGSNDIFVMKLSSNGDIQWNSTFGGTESDVGSDIFQATDGGYVLTGNTRSNDGDFSGMDKGGADSFVIKLSSNGDILWNNTFGGSEYDVGSDIFQATDGGYVLTGNTGSNDGDFSGMNKGSVDIFIVKLSSNGNIQWNKTYGGGGIDMGYSMTSTTDGRYILTGFTNSTSGDFRGIDKGDIYIFAMKFSLNGDIEW</sequence>
<dbReference type="Proteomes" id="UP000233398">
    <property type="component" value="Unassembled WGS sequence"/>
</dbReference>
<feature type="signal peptide" evidence="1">
    <location>
        <begin position="1"/>
        <end position="22"/>
    </location>
</feature>
<organism evidence="3 4">
    <name type="scientific">Rhodohalobacter barkolensis</name>
    <dbReference type="NCBI Taxonomy" id="2053187"/>
    <lineage>
        <taxon>Bacteria</taxon>
        <taxon>Pseudomonadati</taxon>
        <taxon>Balneolota</taxon>
        <taxon>Balneolia</taxon>
        <taxon>Balneolales</taxon>
        <taxon>Balneolaceae</taxon>
        <taxon>Rhodohalobacter</taxon>
    </lineage>
</organism>
<dbReference type="AlphaFoldDB" id="A0A2N0VH10"/>
<dbReference type="PANTHER" id="PTHR42754">
    <property type="entry name" value="ENDOGLUCANASE"/>
    <property type="match status" value="1"/>
</dbReference>
<evidence type="ECO:0000259" key="2">
    <source>
        <dbReference type="Pfam" id="PF18998"/>
    </source>
</evidence>
<protein>
    <recommendedName>
        <fullName evidence="2">Bacterial repeat domain-containing protein</fullName>
    </recommendedName>
</protein>
<comment type="caution">
    <text evidence="3">The sequence shown here is derived from an EMBL/GenBank/DDBJ whole genome shotgun (WGS) entry which is preliminary data.</text>
</comment>
<keyword evidence="1" id="KW-0732">Signal</keyword>
<name>A0A2N0VH10_9BACT</name>
<evidence type="ECO:0000256" key="1">
    <source>
        <dbReference type="SAM" id="SignalP"/>
    </source>
</evidence>
<feature type="chain" id="PRO_5014916374" description="Bacterial repeat domain-containing protein" evidence="1">
    <location>
        <begin position="23"/>
        <end position="583"/>
    </location>
</feature>
<reference evidence="3 4" key="1">
    <citation type="submission" date="2017-11" db="EMBL/GenBank/DDBJ databases">
        <title>Rhodohalobacter 15182 sp. nov., isolated from a salt lake.</title>
        <authorList>
            <person name="Han S."/>
        </authorList>
    </citation>
    <scope>NUCLEOTIDE SEQUENCE [LARGE SCALE GENOMIC DNA]</scope>
    <source>
        <strain evidence="3 4">15182</strain>
    </source>
</reference>
<dbReference type="RefSeq" id="WP_101073011.1">
    <property type="nucleotide sequence ID" value="NZ_PISP01000002.1"/>
</dbReference>
<feature type="domain" description="Bacterial repeat" evidence="2">
    <location>
        <begin position="26"/>
        <end position="94"/>
    </location>
</feature>
<dbReference type="EMBL" id="PISP01000002">
    <property type="protein sequence ID" value="PKD43470.1"/>
    <property type="molecule type" value="Genomic_DNA"/>
</dbReference>
<dbReference type="PROSITE" id="PS51257">
    <property type="entry name" value="PROKAR_LIPOPROTEIN"/>
    <property type="match status" value="1"/>
</dbReference>
<dbReference type="Pfam" id="PF18998">
    <property type="entry name" value="Flg_new_2"/>
    <property type="match status" value="2"/>
</dbReference>
<feature type="domain" description="Bacterial repeat" evidence="2">
    <location>
        <begin position="96"/>
        <end position="169"/>
    </location>
</feature>